<protein>
    <submittedName>
        <fullName evidence="2">NifB/NifX family molybdenum-iron cluster-binding protein</fullName>
    </submittedName>
</protein>
<dbReference type="CDD" id="cd00851">
    <property type="entry name" value="MTH1175"/>
    <property type="match status" value="1"/>
</dbReference>
<keyword evidence="3" id="KW-1185">Reference proteome</keyword>
<dbReference type="AlphaFoldDB" id="A0ABD4Z5A7"/>
<dbReference type="InterPro" id="IPR036105">
    <property type="entry name" value="DiNase_FeMo-co_biosyn_sf"/>
</dbReference>
<dbReference type="PANTHER" id="PTHR33937:SF2">
    <property type="entry name" value="DINITROGENASE IRON-MOLYBDENUM COFACTOR BIOSYNTHESIS DOMAIN-CONTAINING PROTEIN"/>
    <property type="match status" value="1"/>
</dbReference>
<dbReference type="Pfam" id="PF02579">
    <property type="entry name" value="Nitro_FeMo-Co"/>
    <property type="match status" value="1"/>
</dbReference>
<feature type="domain" description="Dinitrogenase iron-molybdenum cofactor biosynthesis" evidence="1">
    <location>
        <begin position="17"/>
        <end position="98"/>
    </location>
</feature>
<gene>
    <name evidence="2" type="ORF">QPL79_01930</name>
</gene>
<accession>A0ABD4Z5A7</accession>
<evidence type="ECO:0000313" key="2">
    <source>
        <dbReference type="EMBL" id="MDK6028123.1"/>
    </source>
</evidence>
<dbReference type="PANTHER" id="PTHR33937">
    <property type="entry name" value="IRON-MOLYBDENUM PROTEIN-RELATED-RELATED"/>
    <property type="match status" value="1"/>
</dbReference>
<organism evidence="2 3">
    <name type="scientific">Ignisphaera cupida</name>
    <dbReference type="NCBI Taxonomy" id="3050454"/>
    <lineage>
        <taxon>Archaea</taxon>
        <taxon>Thermoproteota</taxon>
        <taxon>Thermoprotei</taxon>
        <taxon>Desulfurococcales</taxon>
        <taxon>Desulfurococcaceae</taxon>
        <taxon>Ignisphaera</taxon>
    </lineage>
</organism>
<dbReference type="Gene3D" id="3.30.420.130">
    <property type="entry name" value="Dinitrogenase iron-molybdenum cofactor biosynthesis domain"/>
    <property type="match status" value="1"/>
</dbReference>
<dbReference type="Proteomes" id="UP001529235">
    <property type="component" value="Unassembled WGS sequence"/>
</dbReference>
<comment type="caution">
    <text evidence="2">The sequence shown here is derived from an EMBL/GenBank/DDBJ whole genome shotgun (WGS) entry which is preliminary data.</text>
</comment>
<evidence type="ECO:0000313" key="3">
    <source>
        <dbReference type="Proteomes" id="UP001529235"/>
    </source>
</evidence>
<sequence length="132" mass="15244">MSRNIIAIPIVSSGINKYVFPHFGKAPSFAIVEVMDKSFRILYVIQNQYRDHMHGKGHEVIKMLVENGVDTVIVSDIGYGAFQQLKEYNIRIYKLPEKSQGLYSLEEALKMFIDGSLKELEEPSQHNHHHHY</sequence>
<reference evidence="2 3" key="1">
    <citation type="submission" date="2023-05" db="EMBL/GenBank/DDBJ databases">
        <title>A new hyperthermophilic archaea 'Ignisphaera cupida' sp. nov. and description of the family 'Ignisphaeraceae' fam. nov.</title>
        <authorList>
            <person name="Podosokorskaya O.A."/>
            <person name="Elcheninov A.G."/>
            <person name="Klukina A."/>
            <person name="Merkel A.Y."/>
        </authorList>
    </citation>
    <scope>NUCLEOTIDE SEQUENCE [LARGE SCALE GENOMIC DNA]</scope>
    <source>
        <strain evidence="2 3">4213-co</strain>
    </source>
</reference>
<dbReference type="SUPFAM" id="SSF53146">
    <property type="entry name" value="Nitrogenase accessory factor-like"/>
    <property type="match status" value="1"/>
</dbReference>
<dbReference type="EMBL" id="JASNVW010000001">
    <property type="protein sequence ID" value="MDK6028123.1"/>
    <property type="molecule type" value="Genomic_DNA"/>
</dbReference>
<dbReference type="InterPro" id="IPR033913">
    <property type="entry name" value="MTH1175_dom"/>
</dbReference>
<proteinExistence type="predicted"/>
<name>A0ABD4Z5A7_9CREN</name>
<dbReference type="InterPro" id="IPR051840">
    <property type="entry name" value="NifX/NifY_domain"/>
</dbReference>
<evidence type="ECO:0000259" key="1">
    <source>
        <dbReference type="Pfam" id="PF02579"/>
    </source>
</evidence>
<dbReference type="InterPro" id="IPR003731">
    <property type="entry name" value="Di-Nase_FeMo-co_biosynth"/>
</dbReference>
<dbReference type="RefSeq" id="WP_285273097.1">
    <property type="nucleotide sequence ID" value="NZ_JASNVW010000001.1"/>
</dbReference>